<evidence type="ECO:0000259" key="9">
    <source>
        <dbReference type="Pfam" id="PF11412"/>
    </source>
</evidence>
<accession>A0A2B8B7Q9</accession>
<feature type="domain" description="Cytochrome C biogenesis protein transmembrane" evidence="8">
    <location>
        <begin position="292"/>
        <end position="502"/>
    </location>
</feature>
<keyword evidence="5 6" id="KW-0472">Membrane</keyword>
<reference evidence="11" key="1">
    <citation type="submission" date="2017-10" db="EMBL/GenBank/DDBJ databases">
        <authorList>
            <person name="Kravchenko I.K."/>
            <person name="Grouzdev D.S."/>
        </authorList>
    </citation>
    <scope>NUCLEOTIDE SEQUENCE [LARGE SCALE GENOMIC DNA]</scope>
    <source>
        <strain evidence="11">B2</strain>
    </source>
</reference>
<dbReference type="CDD" id="cd02953">
    <property type="entry name" value="DsbDgamma"/>
    <property type="match status" value="1"/>
</dbReference>
<keyword evidence="2 6" id="KW-0812">Transmembrane</keyword>
<dbReference type="RefSeq" id="WP_098739901.1">
    <property type="nucleotide sequence ID" value="NZ_PDKW01000043.1"/>
</dbReference>
<evidence type="ECO:0000256" key="5">
    <source>
        <dbReference type="ARBA" id="ARBA00023136"/>
    </source>
</evidence>
<dbReference type="GO" id="GO:0016020">
    <property type="term" value="C:membrane"/>
    <property type="evidence" value="ECO:0007669"/>
    <property type="project" value="UniProtKB-SubCell"/>
</dbReference>
<evidence type="ECO:0000256" key="6">
    <source>
        <dbReference type="SAM" id="Phobius"/>
    </source>
</evidence>
<dbReference type="Gene3D" id="3.40.30.10">
    <property type="entry name" value="Glutaredoxin"/>
    <property type="match status" value="1"/>
</dbReference>
<evidence type="ECO:0000256" key="2">
    <source>
        <dbReference type="ARBA" id="ARBA00022692"/>
    </source>
</evidence>
<dbReference type="Proteomes" id="UP000225379">
    <property type="component" value="Unassembled WGS sequence"/>
</dbReference>
<feature type="transmembrane region" description="Helical" evidence="6">
    <location>
        <begin position="541"/>
        <end position="559"/>
    </location>
</feature>
<dbReference type="InterPro" id="IPR028250">
    <property type="entry name" value="DsbDN"/>
</dbReference>
<keyword evidence="3" id="KW-0201">Cytochrome c-type biogenesis</keyword>
<protein>
    <submittedName>
        <fullName evidence="10">Copper resistance protein</fullName>
    </submittedName>
</protein>
<dbReference type="InterPro" id="IPR003834">
    <property type="entry name" value="Cyt_c_assmbl_TM_dom"/>
</dbReference>
<evidence type="ECO:0000259" key="8">
    <source>
        <dbReference type="Pfam" id="PF02683"/>
    </source>
</evidence>
<comment type="caution">
    <text evidence="10">The sequence shown here is derived from an EMBL/GenBank/DDBJ whole genome shotgun (WGS) entry which is preliminary data.</text>
</comment>
<dbReference type="PANTHER" id="PTHR32234">
    <property type="entry name" value="THIOL:DISULFIDE INTERCHANGE PROTEIN DSBD"/>
    <property type="match status" value="1"/>
</dbReference>
<comment type="subcellular location">
    <subcellularLocation>
        <location evidence="1">Membrane</location>
        <topology evidence="1">Multi-pass membrane protein</topology>
    </subcellularLocation>
</comment>
<feature type="transmembrane region" description="Helical" evidence="6">
    <location>
        <begin position="373"/>
        <end position="393"/>
    </location>
</feature>
<dbReference type="EMBL" id="PDKW01000043">
    <property type="protein sequence ID" value="PGH53850.1"/>
    <property type="molecule type" value="Genomic_DNA"/>
</dbReference>
<dbReference type="GO" id="GO:0017004">
    <property type="term" value="P:cytochrome complex assembly"/>
    <property type="evidence" value="ECO:0007669"/>
    <property type="project" value="UniProtKB-KW"/>
</dbReference>
<evidence type="ECO:0000313" key="11">
    <source>
        <dbReference type="Proteomes" id="UP000225379"/>
    </source>
</evidence>
<name>A0A2B8B7Q9_9PROT</name>
<evidence type="ECO:0000256" key="3">
    <source>
        <dbReference type="ARBA" id="ARBA00022748"/>
    </source>
</evidence>
<evidence type="ECO:0000256" key="4">
    <source>
        <dbReference type="ARBA" id="ARBA00022989"/>
    </source>
</evidence>
<feature type="signal peptide" evidence="7">
    <location>
        <begin position="1"/>
        <end position="24"/>
    </location>
</feature>
<evidence type="ECO:0000256" key="1">
    <source>
        <dbReference type="ARBA" id="ARBA00004141"/>
    </source>
</evidence>
<feature type="transmembrane region" description="Helical" evidence="6">
    <location>
        <begin position="333"/>
        <end position="353"/>
    </location>
</feature>
<sequence length="695" mass="71346">MKRHAFALLLCLAALAGGGAPVFAQDAVGAWTKAGPVEARLVSAVRGTGDLAALPLGLELRLESGWKTYWRSPGDAGFAPRLDWSRSGNLTEATLSYPAPHRFSVLGFETAGYDTAVLFPIRGKPATPGKPVDLALTAELLVCSEICVPQTLELALALPAGPAEPSDAANEVARAQALVPKGPNGLLRVDSVQGKGAALEVEATAADGFVSPDLFVETDPPLTFSAPKTVFSDNDRHVRLTLTVTDPQQGLDLAGRAMTLTLVDGDKAVEAPTTASAGAAASVPGGVGLLGMLGVALLGGLILNLMPCVLPVLSLKLMSVVKHGGQAPAAVRAGFLASAAGILTSFLLMASVLVGVKAAGGAVGWGIQFQQPLFLVFMVVLVTLFSANLWGLFEVPLPRALADRLGGDGLAGPFATGMFATLLATPCSAPFLGTAVGFALSKGPVEIYAIFATLGVGLALPYLAVAAWPRVAGWLPRPGRWMATLKIVLGFAMMLTALWLLSVLTAQIGEVAAATVGLMMAALVLALWVGRSARGTARTAGPALAGVLAVAAFAMPAAVGPSAGAAPVLAESKARWVPFAEATIREHVAAGRTVFVDVTADWCITCQANKKLVLNRGEVAQRMDDPTVVAMRADWTRPDAAIAKFLSDHGRYGIPFNIVYGPGAPDGLALPELLSEGAVLEALSKAAGKPAGKGV</sequence>
<dbReference type="InterPro" id="IPR035671">
    <property type="entry name" value="DsbD_gamma"/>
</dbReference>
<dbReference type="SUPFAM" id="SSF52833">
    <property type="entry name" value="Thioredoxin-like"/>
    <property type="match status" value="1"/>
</dbReference>
<keyword evidence="7" id="KW-0732">Signal</keyword>
<dbReference type="InterPro" id="IPR036249">
    <property type="entry name" value="Thioredoxin-like_sf"/>
</dbReference>
<dbReference type="GO" id="GO:0045454">
    <property type="term" value="P:cell redox homeostasis"/>
    <property type="evidence" value="ECO:0007669"/>
    <property type="project" value="TreeGrafter"/>
</dbReference>
<feature type="domain" description="Thiol:disulfide interchange protein DsbD N-terminal" evidence="9">
    <location>
        <begin position="55"/>
        <end position="155"/>
    </location>
</feature>
<proteinExistence type="predicted"/>
<evidence type="ECO:0000256" key="7">
    <source>
        <dbReference type="SAM" id="SignalP"/>
    </source>
</evidence>
<feature type="transmembrane region" description="Helical" evidence="6">
    <location>
        <begin position="414"/>
        <end position="441"/>
    </location>
</feature>
<dbReference type="OrthoDB" id="9811036at2"/>
<dbReference type="AlphaFoldDB" id="A0A2B8B7Q9"/>
<evidence type="ECO:0000313" key="10">
    <source>
        <dbReference type="EMBL" id="PGH53850.1"/>
    </source>
</evidence>
<dbReference type="PANTHER" id="PTHR32234:SF3">
    <property type="entry name" value="SUPPRESSION OF COPPER SENSITIVITY PROTEIN"/>
    <property type="match status" value="1"/>
</dbReference>
<dbReference type="GO" id="GO:0015035">
    <property type="term" value="F:protein-disulfide reductase activity"/>
    <property type="evidence" value="ECO:0007669"/>
    <property type="project" value="TreeGrafter"/>
</dbReference>
<gene>
    <name evidence="10" type="ORF">CRT60_28855</name>
</gene>
<feature type="transmembrane region" description="Helical" evidence="6">
    <location>
        <begin position="289"/>
        <end position="313"/>
    </location>
</feature>
<dbReference type="Pfam" id="PF11412">
    <property type="entry name" value="DsbD_N"/>
    <property type="match status" value="1"/>
</dbReference>
<keyword evidence="4 6" id="KW-1133">Transmembrane helix</keyword>
<dbReference type="Pfam" id="PF13899">
    <property type="entry name" value="Thioredoxin_7"/>
    <property type="match status" value="1"/>
</dbReference>
<feature type="transmembrane region" description="Helical" evidence="6">
    <location>
        <begin position="481"/>
        <end position="502"/>
    </location>
</feature>
<feature type="transmembrane region" description="Helical" evidence="6">
    <location>
        <begin position="508"/>
        <end position="529"/>
    </location>
</feature>
<keyword evidence="11" id="KW-1185">Reference proteome</keyword>
<organism evidence="10 11">
    <name type="scientific">Azospirillum palustre</name>
    <dbReference type="NCBI Taxonomy" id="2044885"/>
    <lineage>
        <taxon>Bacteria</taxon>
        <taxon>Pseudomonadati</taxon>
        <taxon>Pseudomonadota</taxon>
        <taxon>Alphaproteobacteria</taxon>
        <taxon>Rhodospirillales</taxon>
        <taxon>Azospirillaceae</taxon>
        <taxon>Azospirillum</taxon>
    </lineage>
</organism>
<feature type="chain" id="PRO_5012473873" evidence="7">
    <location>
        <begin position="25"/>
        <end position="695"/>
    </location>
</feature>
<feature type="transmembrane region" description="Helical" evidence="6">
    <location>
        <begin position="447"/>
        <end position="469"/>
    </location>
</feature>
<dbReference type="Pfam" id="PF02683">
    <property type="entry name" value="DsbD_TM"/>
    <property type="match status" value="1"/>
</dbReference>